<dbReference type="Proteomes" id="UP000245462">
    <property type="component" value="Unassembled WGS sequence"/>
</dbReference>
<dbReference type="EMBL" id="QEKY01000002">
    <property type="protein sequence ID" value="PVZ14138.1"/>
    <property type="molecule type" value="Genomic_DNA"/>
</dbReference>
<dbReference type="GeneID" id="94550070"/>
<dbReference type="Gene3D" id="2.180.10.10">
    <property type="entry name" value="RHS repeat-associated core"/>
    <property type="match status" value="1"/>
</dbReference>
<sequence length="385" mass="44747">MKQIIITLLTSFCVVTAWQLKAQEVAPNYYYADPLRFKHRIETIKDYTYVHKFEYDENHLLIKIASYQPSGSLAIEHRYSHNSAGYLILHEEWVGATLLQKDEYIRDEKGYITHYSRYMLDEESQPLVEDLRIEFFYNAEMKLIRAEIDAFNPQTHDWEDLRTTKLTYTESGLLHEVIQLTPDGEAEFNREVFSYNAQNKVIALDFIPGMASVGQEAFQLTYEYDTNGDIVKAGREPFWFYYKYDKEKLAVETFTPRPTIADLVYLGPKNYVWFFATPLDNGSKHAVLTEGDEDITAWYQSVPTSIDPALPSAHMRLYPLPATDYVIVEIPSEWIGRTATITDLKGQVQLTHEVQSTRERIDIRRLQAGTYLLQIGDTTKKLVVW</sequence>
<name>A0A2U1FPP0_9PORP</name>
<dbReference type="Pfam" id="PF18962">
    <property type="entry name" value="Por_Secre_tail"/>
    <property type="match status" value="1"/>
</dbReference>
<reference evidence="2 3" key="1">
    <citation type="submission" date="2018-04" db="EMBL/GenBank/DDBJ databases">
        <title>Genomic Encyclopedia of Type Strains, Phase IV (KMG-IV): sequencing the most valuable type-strain genomes for metagenomic binning, comparative biology and taxonomic classification.</title>
        <authorList>
            <person name="Goeker M."/>
        </authorList>
    </citation>
    <scope>NUCLEOTIDE SEQUENCE [LARGE SCALE GENOMIC DNA]</scope>
    <source>
        <strain evidence="2 3">DSM 28520</strain>
    </source>
</reference>
<gene>
    <name evidence="2" type="ORF">C7382_102183</name>
</gene>
<proteinExistence type="predicted"/>
<dbReference type="RefSeq" id="WP_116678625.1">
    <property type="nucleotide sequence ID" value="NZ_JBGXZY010000029.1"/>
</dbReference>
<dbReference type="AlphaFoldDB" id="A0A2U1FPP0"/>
<accession>A0A2U1FPP0</accession>
<dbReference type="NCBIfam" id="TIGR04183">
    <property type="entry name" value="Por_Secre_tail"/>
    <property type="match status" value="1"/>
</dbReference>
<dbReference type="OrthoDB" id="1014348at2"/>
<feature type="domain" description="Secretion system C-terminal sorting" evidence="1">
    <location>
        <begin position="317"/>
        <end position="384"/>
    </location>
</feature>
<evidence type="ECO:0000259" key="1">
    <source>
        <dbReference type="Pfam" id="PF18962"/>
    </source>
</evidence>
<dbReference type="InterPro" id="IPR026444">
    <property type="entry name" value="Secre_tail"/>
</dbReference>
<protein>
    <submittedName>
        <fullName evidence="2">Putative secreted protein (Por secretion system target)</fullName>
    </submittedName>
</protein>
<organism evidence="2 3">
    <name type="scientific">Porphyromonas loveana</name>
    <dbReference type="NCBI Taxonomy" id="1884669"/>
    <lineage>
        <taxon>Bacteria</taxon>
        <taxon>Pseudomonadati</taxon>
        <taxon>Bacteroidota</taxon>
        <taxon>Bacteroidia</taxon>
        <taxon>Bacteroidales</taxon>
        <taxon>Porphyromonadaceae</taxon>
        <taxon>Porphyromonas</taxon>
    </lineage>
</organism>
<keyword evidence="3" id="KW-1185">Reference proteome</keyword>
<evidence type="ECO:0000313" key="3">
    <source>
        <dbReference type="Proteomes" id="UP000245462"/>
    </source>
</evidence>
<evidence type="ECO:0000313" key="2">
    <source>
        <dbReference type="EMBL" id="PVZ14138.1"/>
    </source>
</evidence>
<comment type="caution">
    <text evidence="2">The sequence shown here is derived from an EMBL/GenBank/DDBJ whole genome shotgun (WGS) entry which is preliminary data.</text>
</comment>